<dbReference type="InterPro" id="IPR032023">
    <property type="entry name" value="GCC2_Rab_bind"/>
</dbReference>
<keyword evidence="1" id="KW-0175">Coiled coil</keyword>
<gene>
    <name evidence="4" type="ORF">Tcan_12416</name>
</gene>
<dbReference type="Proteomes" id="UP000031036">
    <property type="component" value="Unassembled WGS sequence"/>
</dbReference>
<proteinExistence type="predicted"/>
<feature type="compositionally biased region" description="Basic and acidic residues" evidence="2">
    <location>
        <begin position="729"/>
        <end position="739"/>
    </location>
</feature>
<comment type="caution">
    <text evidence="4">The sequence shown here is derived from an EMBL/GenBank/DDBJ whole genome shotgun (WGS) entry which is preliminary data.</text>
</comment>
<evidence type="ECO:0000256" key="1">
    <source>
        <dbReference type="SAM" id="Coils"/>
    </source>
</evidence>
<dbReference type="EMBL" id="JPKZ01001212">
    <property type="protein sequence ID" value="KHN83179.1"/>
    <property type="molecule type" value="Genomic_DNA"/>
</dbReference>
<keyword evidence="5" id="KW-1185">Reference proteome</keyword>
<evidence type="ECO:0000259" key="3">
    <source>
        <dbReference type="Pfam" id="PF16704"/>
    </source>
</evidence>
<evidence type="ECO:0000313" key="5">
    <source>
        <dbReference type="Proteomes" id="UP000031036"/>
    </source>
</evidence>
<dbReference type="OrthoDB" id="1926336at2759"/>
<organism evidence="4 5">
    <name type="scientific">Toxocara canis</name>
    <name type="common">Canine roundworm</name>
    <dbReference type="NCBI Taxonomy" id="6265"/>
    <lineage>
        <taxon>Eukaryota</taxon>
        <taxon>Metazoa</taxon>
        <taxon>Ecdysozoa</taxon>
        <taxon>Nematoda</taxon>
        <taxon>Chromadorea</taxon>
        <taxon>Rhabditida</taxon>
        <taxon>Spirurina</taxon>
        <taxon>Ascaridomorpha</taxon>
        <taxon>Ascaridoidea</taxon>
        <taxon>Toxocaridae</taxon>
        <taxon>Toxocara</taxon>
    </lineage>
</organism>
<dbReference type="STRING" id="6265.A0A0B2VP81"/>
<dbReference type="AlphaFoldDB" id="A0A0B2VP81"/>
<feature type="compositionally biased region" description="Polar residues" evidence="2">
    <location>
        <begin position="608"/>
        <end position="624"/>
    </location>
</feature>
<protein>
    <recommendedName>
        <fullName evidence="3">GCC2 Rab binding domain-containing protein</fullName>
    </recommendedName>
</protein>
<sequence>MAMPRVDVRIWSFAEGPGNVRVLSLCLLEHTRELLNESEECNVRLSEQSKLLKEEIRRLERNEQRGDHVANSEYLKNVILKELMWSAAIWLLSLTGATTAQYGFQQTIVKPATTQVGIDYSPAVGYSLHFPQSKIKYYPPPDLPRPDFKYIKSQKQVVGASVGHEFRGSALEAFMKANGRVKFTIRNLGPNPSYGPFSGFQFGGYSENFSEGDLSSERSGPYEPVPEEESGKGGVPQSGAGVPSYPYSAEKPAMVIDKASAQVPSGISTTDEIIPPTGPGTHLGPIMRPGIHPMPPSSRPPSKQKMVSGSRKSILSSLSSPEVDAFSNTESTTTVSVQWGTPEVISMRKGTAAPKLVSGSRNDILSGLGAISNLTSSHSQTSSSILTASKQTYDSTTEILEQTNAEHNGAAPPGFGPPKAVPPAAVSMPSQNVSPAASFDLHATATPPAASMANISAARATATPAAVPPAPSVSTSPDVPTPQPSFTNSISPASVPAPQPETVPVPLPDSSLPELPYGDRTPSQHIPSTLAPPALMPSISPPHTPLPQPPPSPSVPSQPIDGTPPPAPLSQTSPQSNLLPQPSGSSPYEPSSGYVPVPAPETVAPLTAPTQTSTDLQTRANGISSPGAAGELPAGPSVYEGPVIYPSVPSLPVSSVVPAVPKYEIENQIASSRIEEPLPSPYGNEVEASVQVDEDRQLSRSEGPLPLQPIGQEPISNLKATVRTGSRVTEQKVGSRVETAKSGSGVYQTEEHVPAAIPQSPTPSVASNSLPPPTSSYGGSFGSGGLSAGFDGNVGNAQVDINSGGHGANYVGGSGGLVGLTGINSYSGPGSVGFGGPSGVPSISQGSYTTGEQSLRVGGQSLGGQLLGGQQNAYLVAPLRGTGGDGCCGGSWLSRSGGFCSPINFNPCLPALLPIPSCRCAPSQQQCQSSCMSSCCLPSLPGLCGRRKKRTTSLRYLGLCR</sequence>
<feature type="domain" description="GCC2 Rab binding" evidence="3">
    <location>
        <begin position="29"/>
        <end position="65"/>
    </location>
</feature>
<feature type="compositionally biased region" description="Pro residues" evidence="2">
    <location>
        <begin position="539"/>
        <end position="568"/>
    </location>
</feature>
<feature type="compositionally biased region" description="Low complexity" evidence="2">
    <location>
        <begin position="582"/>
        <end position="596"/>
    </location>
</feature>
<feature type="region of interest" description="Disordered" evidence="2">
    <location>
        <begin position="724"/>
        <end position="747"/>
    </location>
</feature>
<feature type="coiled-coil region" evidence="1">
    <location>
        <begin position="35"/>
        <end position="65"/>
    </location>
</feature>
<dbReference type="Pfam" id="PF16704">
    <property type="entry name" value="Rab_bind"/>
    <property type="match status" value="1"/>
</dbReference>
<feature type="region of interest" description="Disordered" evidence="2">
    <location>
        <begin position="208"/>
        <end position="244"/>
    </location>
</feature>
<name>A0A0B2VP81_TOXCA</name>
<feature type="region of interest" description="Disordered" evidence="2">
    <location>
        <begin position="465"/>
        <end position="629"/>
    </location>
</feature>
<accession>A0A0B2VP81</accession>
<evidence type="ECO:0000313" key="4">
    <source>
        <dbReference type="EMBL" id="KHN83179.1"/>
    </source>
</evidence>
<evidence type="ECO:0000256" key="2">
    <source>
        <dbReference type="SAM" id="MobiDB-lite"/>
    </source>
</evidence>
<feature type="compositionally biased region" description="Pro residues" evidence="2">
    <location>
        <begin position="495"/>
        <end position="507"/>
    </location>
</feature>
<reference evidence="4 5" key="1">
    <citation type="submission" date="2014-11" db="EMBL/GenBank/DDBJ databases">
        <title>Genetic blueprint of the zoonotic pathogen Toxocara canis.</title>
        <authorList>
            <person name="Zhu X.-Q."/>
            <person name="Korhonen P.K."/>
            <person name="Cai H."/>
            <person name="Young N.D."/>
            <person name="Nejsum P."/>
            <person name="von Samson-Himmelstjerna G."/>
            <person name="Boag P.R."/>
            <person name="Tan P."/>
            <person name="Li Q."/>
            <person name="Min J."/>
            <person name="Yang Y."/>
            <person name="Wang X."/>
            <person name="Fang X."/>
            <person name="Hall R.S."/>
            <person name="Hofmann A."/>
            <person name="Sternberg P.W."/>
            <person name="Jex A.R."/>
            <person name="Gasser R.B."/>
        </authorList>
    </citation>
    <scope>NUCLEOTIDE SEQUENCE [LARGE SCALE GENOMIC DNA]</scope>
    <source>
        <strain evidence="4">PN_DK_2014</strain>
    </source>
</reference>
<feature type="region of interest" description="Disordered" evidence="2">
    <location>
        <begin position="406"/>
        <end position="432"/>
    </location>
</feature>
<feature type="compositionally biased region" description="Polar residues" evidence="2">
    <location>
        <begin position="569"/>
        <end position="580"/>
    </location>
</feature>